<feature type="transmembrane region" description="Helical" evidence="5">
    <location>
        <begin position="418"/>
        <end position="435"/>
    </location>
</feature>
<evidence type="ECO:0000313" key="8">
    <source>
        <dbReference type="Proteomes" id="UP001200537"/>
    </source>
</evidence>
<sequence length="497" mass="52682">MHNPQPDRRQRYRALYTLLSAAALTLLAVSMLNVSIPSMTKALGLSSSDVQWIMAGYTLIFGIALIPAGRMGDTWGHRRLFVIGVAVFALSSLGAGLATTPLILILMRLLAGIGAAIISPQVLGLIQILFHGEERTRAYGSFGMIIGIATAIGPTMGGVLIALLGTDLGWRAAFLINIPICLVIVFVTYRTISPDPARTDSDTRLDLPGIFLLAAAFLAVMYPFIDATMPGGGLGNWRWLLLPGGALGFLGFWALENFRERRQIPVIMPRSLLLDPSYMVGTIVLTVFCAGWTALFIIYTLYLQQGLGISPLVAGLLQIPLALGSAIASARSSRLTLKWGRGILVIACALVIVSLSVTALITRIASPGSIPYLLIVSMFCSGLGSGIFFSPAQALSLLSIPPGRAGAAGGISQTAQRVGGAIGLAGATLAFYLRLGDINAPAGSEPARAAYTEAFSYGMATVVAFIIIAFLFALTDALKRRENPLKFEVNSPKKENE</sequence>
<dbReference type="InterPro" id="IPR036259">
    <property type="entry name" value="MFS_trans_sf"/>
</dbReference>
<accession>A0AAJ1BBN4</accession>
<dbReference type="Gene3D" id="1.20.1720.10">
    <property type="entry name" value="Multidrug resistance protein D"/>
    <property type="match status" value="1"/>
</dbReference>
<dbReference type="RefSeq" id="WP_238127976.1">
    <property type="nucleotide sequence ID" value="NZ_JAGZVZ010000006.1"/>
</dbReference>
<dbReference type="Gene3D" id="1.20.1250.20">
    <property type="entry name" value="MFS general substrate transporter like domains"/>
    <property type="match status" value="1"/>
</dbReference>
<evidence type="ECO:0000256" key="2">
    <source>
        <dbReference type="ARBA" id="ARBA00022692"/>
    </source>
</evidence>
<protein>
    <submittedName>
        <fullName evidence="7">MFS transporter</fullName>
    </submittedName>
</protein>
<dbReference type="PRINTS" id="PR01036">
    <property type="entry name" value="TCRTETB"/>
</dbReference>
<dbReference type="InterPro" id="IPR011701">
    <property type="entry name" value="MFS"/>
</dbReference>
<feature type="transmembrane region" description="Helical" evidence="5">
    <location>
        <begin position="80"/>
        <end position="103"/>
    </location>
</feature>
<feature type="transmembrane region" description="Helical" evidence="5">
    <location>
        <begin position="342"/>
        <end position="366"/>
    </location>
</feature>
<dbReference type="InterPro" id="IPR020846">
    <property type="entry name" value="MFS_dom"/>
</dbReference>
<evidence type="ECO:0000313" key="7">
    <source>
        <dbReference type="EMBL" id="MCG4617868.1"/>
    </source>
</evidence>
<dbReference type="EMBL" id="JAKNHJ010000008">
    <property type="protein sequence ID" value="MCG4617868.1"/>
    <property type="molecule type" value="Genomic_DNA"/>
</dbReference>
<gene>
    <name evidence="7" type="ORF">L0M99_05105</name>
</gene>
<organism evidence="7 8">
    <name type="scientific">Varibaculum cambriense</name>
    <dbReference type="NCBI Taxonomy" id="184870"/>
    <lineage>
        <taxon>Bacteria</taxon>
        <taxon>Bacillati</taxon>
        <taxon>Actinomycetota</taxon>
        <taxon>Actinomycetes</taxon>
        <taxon>Actinomycetales</taxon>
        <taxon>Actinomycetaceae</taxon>
        <taxon>Varibaculum</taxon>
    </lineage>
</organism>
<feature type="transmembrane region" description="Helical" evidence="5">
    <location>
        <begin position="12"/>
        <end position="32"/>
    </location>
</feature>
<keyword evidence="4 5" id="KW-0472">Membrane</keyword>
<evidence type="ECO:0000256" key="1">
    <source>
        <dbReference type="ARBA" id="ARBA00004651"/>
    </source>
</evidence>
<feature type="transmembrane region" description="Helical" evidence="5">
    <location>
        <begin position="455"/>
        <end position="474"/>
    </location>
</feature>
<dbReference type="CDD" id="cd17321">
    <property type="entry name" value="MFS_MMR_MDR_like"/>
    <property type="match status" value="1"/>
</dbReference>
<dbReference type="Pfam" id="PF07690">
    <property type="entry name" value="MFS_1"/>
    <property type="match status" value="1"/>
</dbReference>
<comment type="subcellular location">
    <subcellularLocation>
        <location evidence="1">Cell membrane</location>
        <topology evidence="1">Multi-pass membrane protein</topology>
    </subcellularLocation>
</comment>
<evidence type="ECO:0000259" key="6">
    <source>
        <dbReference type="PROSITE" id="PS50850"/>
    </source>
</evidence>
<feature type="transmembrane region" description="Helical" evidence="5">
    <location>
        <begin position="204"/>
        <end position="225"/>
    </location>
</feature>
<dbReference type="SUPFAM" id="SSF103473">
    <property type="entry name" value="MFS general substrate transporter"/>
    <property type="match status" value="1"/>
</dbReference>
<feature type="domain" description="Major facilitator superfamily (MFS) profile" evidence="6">
    <location>
        <begin position="14"/>
        <end position="476"/>
    </location>
</feature>
<name>A0AAJ1BBN4_9ACTO</name>
<keyword evidence="2 5" id="KW-0812">Transmembrane</keyword>
<feature type="transmembrane region" description="Helical" evidence="5">
    <location>
        <begin position="142"/>
        <end position="164"/>
    </location>
</feature>
<dbReference type="PROSITE" id="PS50850">
    <property type="entry name" value="MFS"/>
    <property type="match status" value="1"/>
</dbReference>
<dbReference type="GO" id="GO:0022857">
    <property type="term" value="F:transmembrane transporter activity"/>
    <property type="evidence" value="ECO:0007669"/>
    <property type="project" value="InterPro"/>
</dbReference>
<feature type="transmembrane region" description="Helical" evidence="5">
    <location>
        <begin position="276"/>
        <end position="302"/>
    </location>
</feature>
<dbReference type="PANTHER" id="PTHR42718">
    <property type="entry name" value="MAJOR FACILITATOR SUPERFAMILY MULTIDRUG TRANSPORTER MFSC"/>
    <property type="match status" value="1"/>
</dbReference>
<feature type="transmembrane region" description="Helical" evidence="5">
    <location>
        <begin position="170"/>
        <end position="192"/>
    </location>
</feature>
<evidence type="ECO:0000256" key="4">
    <source>
        <dbReference type="ARBA" id="ARBA00023136"/>
    </source>
</evidence>
<feature type="transmembrane region" description="Helical" evidence="5">
    <location>
        <begin position="237"/>
        <end position="255"/>
    </location>
</feature>
<dbReference type="PANTHER" id="PTHR42718:SF39">
    <property type="entry name" value="ACTINORHODIN TRANSPORTER-RELATED"/>
    <property type="match status" value="1"/>
</dbReference>
<evidence type="ECO:0000256" key="5">
    <source>
        <dbReference type="SAM" id="Phobius"/>
    </source>
</evidence>
<proteinExistence type="predicted"/>
<feature type="transmembrane region" description="Helical" evidence="5">
    <location>
        <begin position="52"/>
        <end position="68"/>
    </location>
</feature>
<dbReference type="AlphaFoldDB" id="A0AAJ1BBN4"/>
<comment type="caution">
    <text evidence="7">The sequence shown here is derived from an EMBL/GenBank/DDBJ whole genome shotgun (WGS) entry which is preliminary data.</text>
</comment>
<feature type="transmembrane region" description="Helical" evidence="5">
    <location>
        <begin position="372"/>
        <end position="398"/>
    </location>
</feature>
<keyword evidence="3 5" id="KW-1133">Transmembrane helix</keyword>
<evidence type="ECO:0000256" key="3">
    <source>
        <dbReference type="ARBA" id="ARBA00022989"/>
    </source>
</evidence>
<dbReference type="GO" id="GO:0005886">
    <property type="term" value="C:plasma membrane"/>
    <property type="evidence" value="ECO:0007669"/>
    <property type="project" value="UniProtKB-SubCell"/>
</dbReference>
<feature type="transmembrane region" description="Helical" evidence="5">
    <location>
        <begin position="109"/>
        <end position="130"/>
    </location>
</feature>
<reference evidence="7" key="1">
    <citation type="submission" date="2022-01" db="EMBL/GenBank/DDBJ databases">
        <title>Collection of gut derived symbiotic bacterial strains cultured from healthy donors.</title>
        <authorList>
            <person name="Lin H."/>
            <person name="Kohout C."/>
            <person name="Waligurski E."/>
            <person name="Pamer E.G."/>
        </authorList>
    </citation>
    <scope>NUCLEOTIDE SEQUENCE</scope>
    <source>
        <strain evidence="7">DFI.7.46</strain>
    </source>
</reference>
<dbReference type="Proteomes" id="UP001200537">
    <property type="component" value="Unassembled WGS sequence"/>
</dbReference>
<feature type="transmembrane region" description="Helical" evidence="5">
    <location>
        <begin position="308"/>
        <end position="330"/>
    </location>
</feature>